<dbReference type="EMBL" id="CP044222">
    <property type="protein sequence ID" value="QEW08459.1"/>
    <property type="molecule type" value="Genomic_DNA"/>
</dbReference>
<dbReference type="InterPro" id="IPR036291">
    <property type="entry name" value="NAD(P)-bd_dom_sf"/>
</dbReference>
<evidence type="ECO:0000256" key="1">
    <source>
        <dbReference type="ARBA" id="ARBA00022857"/>
    </source>
</evidence>
<dbReference type="GO" id="GO:0070402">
    <property type="term" value="F:NADPH binding"/>
    <property type="evidence" value="ECO:0007669"/>
    <property type="project" value="TreeGrafter"/>
</dbReference>
<dbReference type="Pfam" id="PF08240">
    <property type="entry name" value="ADH_N"/>
    <property type="match status" value="1"/>
</dbReference>
<dbReference type="InterPro" id="IPR013149">
    <property type="entry name" value="ADH-like_C"/>
</dbReference>
<evidence type="ECO:0000256" key="2">
    <source>
        <dbReference type="ARBA" id="ARBA00023002"/>
    </source>
</evidence>
<evidence type="ECO:0000259" key="3">
    <source>
        <dbReference type="SMART" id="SM00829"/>
    </source>
</evidence>
<dbReference type="PANTHER" id="PTHR48106:SF13">
    <property type="entry name" value="QUINONE OXIDOREDUCTASE-RELATED"/>
    <property type="match status" value="1"/>
</dbReference>
<dbReference type="Gene3D" id="3.90.180.10">
    <property type="entry name" value="Medium-chain alcohol dehydrogenases, catalytic domain"/>
    <property type="match status" value="1"/>
</dbReference>
<dbReference type="Pfam" id="PF00107">
    <property type="entry name" value="ADH_zinc_N"/>
    <property type="match status" value="1"/>
</dbReference>
<dbReference type="InterPro" id="IPR020843">
    <property type="entry name" value="ER"/>
</dbReference>
<dbReference type="InterPro" id="IPR011032">
    <property type="entry name" value="GroES-like_sf"/>
</dbReference>
<dbReference type="CDD" id="cd05286">
    <property type="entry name" value="QOR2"/>
    <property type="match status" value="1"/>
</dbReference>
<name>A0A5J6LIN8_9GAMM</name>
<proteinExistence type="predicted"/>
<keyword evidence="1" id="KW-0521">NADP</keyword>
<dbReference type="InterPro" id="IPR047618">
    <property type="entry name" value="QOR-like"/>
</dbReference>
<evidence type="ECO:0000313" key="4">
    <source>
        <dbReference type="EMBL" id="QEW08459.1"/>
    </source>
</evidence>
<dbReference type="SMART" id="SM00829">
    <property type="entry name" value="PKS_ER"/>
    <property type="match status" value="1"/>
</dbReference>
<dbReference type="AlphaFoldDB" id="A0A5J6LIN8"/>
<evidence type="ECO:0000313" key="5">
    <source>
        <dbReference type="Proteomes" id="UP000325606"/>
    </source>
</evidence>
<feature type="domain" description="Enoyl reductase (ER)" evidence="3">
    <location>
        <begin position="27"/>
        <end position="333"/>
    </location>
</feature>
<dbReference type="PANTHER" id="PTHR48106">
    <property type="entry name" value="QUINONE OXIDOREDUCTASE PIG3-RELATED"/>
    <property type="match status" value="1"/>
</dbReference>
<dbReference type="GO" id="GO:0005829">
    <property type="term" value="C:cytosol"/>
    <property type="evidence" value="ECO:0007669"/>
    <property type="project" value="TreeGrafter"/>
</dbReference>
<organism evidence="4 5">
    <name type="scientific">Nitrincola iocasae</name>
    <dbReference type="NCBI Taxonomy" id="2614693"/>
    <lineage>
        <taxon>Bacteria</taxon>
        <taxon>Pseudomonadati</taxon>
        <taxon>Pseudomonadota</taxon>
        <taxon>Gammaproteobacteria</taxon>
        <taxon>Oceanospirillales</taxon>
        <taxon>Oceanospirillaceae</taxon>
        <taxon>Nitrincola</taxon>
    </lineage>
</organism>
<dbReference type="SUPFAM" id="SSF50129">
    <property type="entry name" value="GroES-like"/>
    <property type="match status" value="1"/>
</dbReference>
<sequence length="335" mass="35291">MNNRTSRQHQSSNRLEGDIQIRIKAPGGPEVLEVMESFPQEPGPGEIRIRQHAIGINFIDIYHRAGLYPLTEPHIPGVEGAGVVEAVGADVEGIQVSDRVAYAGVPGAYASTRILPAWRAIRLPDDIPFETAATSMLRGLTAHMLLTVSYPVSSGSVLLVHAAAGGLGVMLTRWAKHMGATVIGTASTKEKAAYAIAKGADHVIVGRDADVIREVSDLTNASGVDFAIDGIGGDMLRKSLGSVRPFGAVASIGWVSGPVSPIRIEELGTASLAKPSVMAYSADRERYTQAAEEVIKVFGVGIVADVGGEYRLADAAKAHMELELGRTTGSLVLVP</sequence>
<dbReference type="InterPro" id="IPR013154">
    <property type="entry name" value="ADH-like_N"/>
</dbReference>
<dbReference type="Gene3D" id="3.40.50.720">
    <property type="entry name" value="NAD(P)-binding Rossmann-like Domain"/>
    <property type="match status" value="1"/>
</dbReference>
<protein>
    <submittedName>
        <fullName evidence="4">Quinone oxidoreductase</fullName>
    </submittedName>
</protein>
<keyword evidence="5" id="KW-1185">Reference proteome</keyword>
<reference evidence="4 5" key="1">
    <citation type="submission" date="2019-09" db="EMBL/GenBank/DDBJ databases">
        <title>Nitrincola iocasae sp. nov., a bacterium isolated from the sediment collected at a cold seep field in South China Sea.</title>
        <authorList>
            <person name="Zhang H."/>
            <person name="Wang H."/>
            <person name="Li C."/>
        </authorList>
    </citation>
    <scope>NUCLEOTIDE SEQUENCE [LARGE SCALE GENOMIC DNA]</scope>
    <source>
        <strain evidence="4 5">KXZD1103</strain>
    </source>
</reference>
<dbReference type="KEGG" id="nik:F5I99_01875"/>
<keyword evidence="2" id="KW-0560">Oxidoreductase</keyword>
<dbReference type="GO" id="GO:0003960">
    <property type="term" value="F:quinone reductase (NADPH) activity"/>
    <property type="evidence" value="ECO:0007669"/>
    <property type="project" value="InterPro"/>
</dbReference>
<accession>A0A5J6LIN8</accession>
<dbReference type="Proteomes" id="UP000325606">
    <property type="component" value="Chromosome"/>
</dbReference>
<dbReference type="SUPFAM" id="SSF51735">
    <property type="entry name" value="NAD(P)-binding Rossmann-fold domains"/>
    <property type="match status" value="1"/>
</dbReference>
<dbReference type="GO" id="GO:0035925">
    <property type="term" value="F:mRNA 3'-UTR AU-rich region binding"/>
    <property type="evidence" value="ECO:0007669"/>
    <property type="project" value="TreeGrafter"/>
</dbReference>
<gene>
    <name evidence="4" type="ORF">F5I99_01875</name>
</gene>